<feature type="compositionally biased region" description="Polar residues" evidence="1">
    <location>
        <begin position="1"/>
        <end position="13"/>
    </location>
</feature>
<dbReference type="AlphaFoldDB" id="A0AAD7X8H5"/>
<dbReference type="Proteomes" id="UP001215151">
    <property type="component" value="Unassembled WGS sequence"/>
</dbReference>
<feature type="region of interest" description="Disordered" evidence="1">
    <location>
        <begin position="1"/>
        <end position="27"/>
    </location>
</feature>
<feature type="region of interest" description="Disordered" evidence="1">
    <location>
        <begin position="98"/>
        <end position="120"/>
    </location>
</feature>
<feature type="compositionally biased region" description="Low complexity" evidence="1">
    <location>
        <begin position="99"/>
        <end position="108"/>
    </location>
</feature>
<evidence type="ECO:0000313" key="2">
    <source>
        <dbReference type="EMBL" id="KAJ8462577.1"/>
    </source>
</evidence>
<proteinExistence type="predicted"/>
<gene>
    <name evidence="2" type="ORF">ONZ51_g10810</name>
</gene>
<organism evidence="2 3">
    <name type="scientific">Trametes cubensis</name>
    <dbReference type="NCBI Taxonomy" id="1111947"/>
    <lineage>
        <taxon>Eukaryota</taxon>
        <taxon>Fungi</taxon>
        <taxon>Dikarya</taxon>
        <taxon>Basidiomycota</taxon>
        <taxon>Agaricomycotina</taxon>
        <taxon>Agaricomycetes</taxon>
        <taxon>Polyporales</taxon>
        <taxon>Polyporaceae</taxon>
        <taxon>Trametes</taxon>
    </lineage>
</organism>
<evidence type="ECO:0000256" key="1">
    <source>
        <dbReference type="SAM" id="MobiDB-lite"/>
    </source>
</evidence>
<name>A0AAD7X8H5_9APHY</name>
<accession>A0AAD7X8H5</accession>
<comment type="caution">
    <text evidence="2">The sequence shown here is derived from an EMBL/GenBank/DDBJ whole genome shotgun (WGS) entry which is preliminary data.</text>
</comment>
<reference evidence="2" key="1">
    <citation type="submission" date="2022-11" db="EMBL/GenBank/DDBJ databases">
        <title>Genome Sequence of Cubamyces cubensis.</title>
        <authorList>
            <person name="Buettner E."/>
        </authorList>
    </citation>
    <scope>NUCLEOTIDE SEQUENCE</scope>
    <source>
        <strain evidence="2">MPL-01</strain>
    </source>
</reference>
<keyword evidence="3" id="KW-1185">Reference proteome</keyword>
<sequence>MSLPTCPQCSDTSHPPPTGIHQRNDTGAAKAPYYDTGVICCVHETTATAIEWILLGSPGIQDDTTLRQQCQEELDRIYTCAKHPYRKKGKKRPCILMNPAPVSSPSAAHANQAETQELTI</sequence>
<dbReference type="EMBL" id="JAPEVG010000455">
    <property type="protein sequence ID" value="KAJ8462577.1"/>
    <property type="molecule type" value="Genomic_DNA"/>
</dbReference>
<protein>
    <submittedName>
        <fullName evidence="2">Uncharacterized protein</fullName>
    </submittedName>
</protein>
<evidence type="ECO:0000313" key="3">
    <source>
        <dbReference type="Proteomes" id="UP001215151"/>
    </source>
</evidence>